<name>A0A418VL06_9PROT</name>
<comment type="caution">
    <text evidence="1">The sequence shown here is derived from an EMBL/GenBank/DDBJ whole genome shotgun (WGS) entry which is preliminary data.</text>
</comment>
<evidence type="ECO:0000313" key="2">
    <source>
        <dbReference type="Proteomes" id="UP000283458"/>
    </source>
</evidence>
<proteinExistence type="predicted"/>
<dbReference type="AlphaFoldDB" id="A0A418VL06"/>
<dbReference type="OrthoDB" id="7184935at2"/>
<dbReference type="Proteomes" id="UP000283458">
    <property type="component" value="Unassembled WGS sequence"/>
</dbReference>
<dbReference type="RefSeq" id="WP_119834182.1">
    <property type="nucleotide sequence ID" value="NZ_QYUL01000006.1"/>
</dbReference>
<evidence type="ECO:0000313" key="1">
    <source>
        <dbReference type="EMBL" id="RJF76830.1"/>
    </source>
</evidence>
<sequence length="257" mass="29740">MPPSYDLIVYHHLGLGDHLVCNALVRHHATGLQRVGLFCKPHYRTSVAFMYRDLPQIEILPVVDDQEAAALLETMPDTPVLKVGFERLDSRNFVESFYRQVGLDAEQRHTGFHVERDRDREEACCLRLTDGKTPYIFLHDDSSRGFTIDRRRVHSPLPVIRPTGSDNIFDYLAIIERADEIHCIDSAFANLVESFPRLSAKRLVLHRYAKPTSDVVYGRHPWEKPGLMPPGLPRAADVVYAYWQVRYLWTCWRAGWR</sequence>
<gene>
    <name evidence="1" type="ORF">D3877_28520</name>
</gene>
<reference evidence="1 2" key="1">
    <citation type="submission" date="2018-09" db="EMBL/GenBank/DDBJ databases">
        <authorList>
            <person name="Zhu H."/>
        </authorList>
    </citation>
    <scope>NUCLEOTIDE SEQUENCE [LARGE SCALE GENOMIC DNA]</scope>
    <source>
        <strain evidence="1 2">K2W22B-5</strain>
    </source>
</reference>
<protein>
    <submittedName>
        <fullName evidence="1">Uncharacterized protein</fullName>
    </submittedName>
</protein>
<accession>A0A418VL06</accession>
<dbReference type="EMBL" id="QYUL01000006">
    <property type="protein sequence ID" value="RJF76830.1"/>
    <property type="molecule type" value="Genomic_DNA"/>
</dbReference>
<keyword evidence="2" id="KW-1185">Reference proteome</keyword>
<organism evidence="1 2">
    <name type="scientific">Azospirillum cavernae</name>
    <dbReference type="NCBI Taxonomy" id="2320860"/>
    <lineage>
        <taxon>Bacteria</taxon>
        <taxon>Pseudomonadati</taxon>
        <taxon>Pseudomonadota</taxon>
        <taxon>Alphaproteobacteria</taxon>
        <taxon>Rhodospirillales</taxon>
        <taxon>Azospirillaceae</taxon>
        <taxon>Azospirillum</taxon>
    </lineage>
</organism>